<evidence type="ECO:0000256" key="6">
    <source>
        <dbReference type="ARBA" id="ARBA00022691"/>
    </source>
</evidence>
<dbReference type="InterPro" id="IPR028589">
    <property type="entry name" value="SPB1-like"/>
</dbReference>
<dbReference type="InterPro" id="IPR015507">
    <property type="entry name" value="rRNA-MeTfrase_E"/>
</dbReference>
<dbReference type="EMBL" id="VVIM01000008">
    <property type="protein sequence ID" value="KAB0794662.1"/>
    <property type="molecule type" value="Genomic_DNA"/>
</dbReference>
<feature type="binding site" evidence="8">
    <location>
        <position position="117"/>
    </location>
    <ligand>
        <name>S-adenosyl-L-methionine</name>
        <dbReference type="ChEBI" id="CHEBI:59789"/>
    </ligand>
</feature>
<feature type="compositionally biased region" description="Basic and acidic residues" evidence="9">
    <location>
        <begin position="770"/>
        <end position="780"/>
    </location>
</feature>
<dbReference type="AlphaFoldDB" id="A0A1Y1MEY5"/>
<keyword evidence="15" id="KW-1185">Reference proteome</keyword>
<dbReference type="InterPro" id="IPR029063">
    <property type="entry name" value="SAM-dependent_MTases_sf"/>
</dbReference>
<dbReference type="Pfam" id="PF01728">
    <property type="entry name" value="FtsJ"/>
    <property type="match status" value="1"/>
</dbReference>
<feature type="compositionally biased region" description="Acidic residues" evidence="9">
    <location>
        <begin position="457"/>
        <end position="474"/>
    </location>
</feature>
<keyword evidence="3 8" id="KW-0698">rRNA processing</keyword>
<feature type="binding site" evidence="8">
    <location>
        <position position="58"/>
    </location>
    <ligand>
        <name>S-adenosyl-L-methionine</name>
        <dbReference type="ChEBI" id="CHEBI:59789"/>
    </ligand>
</feature>
<keyword evidence="6 8" id="KW-0949">S-adenosyl-L-methionine</keyword>
<comment type="catalytic activity">
    <reaction evidence="8">
        <text>a ribonucleotide in rRNA + S-adenosyl-L-methionine = a 2'-O-methylribonucleotide in rRNA + S-adenosyl-L-homocysteine + H(+)</text>
        <dbReference type="Rhea" id="RHEA:48628"/>
        <dbReference type="Rhea" id="RHEA-COMP:12164"/>
        <dbReference type="Rhea" id="RHEA-COMP:12165"/>
        <dbReference type="ChEBI" id="CHEBI:15378"/>
        <dbReference type="ChEBI" id="CHEBI:57856"/>
        <dbReference type="ChEBI" id="CHEBI:59789"/>
        <dbReference type="ChEBI" id="CHEBI:90675"/>
        <dbReference type="ChEBI" id="CHEBI:90676"/>
    </reaction>
</comment>
<feature type="domain" description="Ribosomal RNA methyltransferase SPB1-like C-terminal" evidence="11">
    <location>
        <begin position="580"/>
        <end position="785"/>
    </location>
</feature>
<evidence type="ECO:0000259" key="10">
    <source>
        <dbReference type="Pfam" id="PF01728"/>
    </source>
</evidence>
<dbReference type="GO" id="GO:0016435">
    <property type="term" value="F:rRNA (guanine) methyltransferase activity"/>
    <property type="evidence" value="ECO:0007669"/>
    <property type="project" value="TreeGrafter"/>
</dbReference>
<reference evidence="14 15" key="2">
    <citation type="journal article" date="2018" name="Elife">
        <title>Firefly genomes illuminate parallel origins of bioluminescence in beetles.</title>
        <authorList>
            <person name="Fallon T.R."/>
            <person name="Lower S.E."/>
            <person name="Chang C.H."/>
            <person name="Bessho-Uehara M."/>
            <person name="Martin G.J."/>
            <person name="Bewick A.J."/>
            <person name="Behringer M."/>
            <person name="Debat H.J."/>
            <person name="Wong I."/>
            <person name="Day J.C."/>
            <person name="Suvorov A."/>
            <person name="Silva C.J."/>
            <person name="Stanger-Hall K.F."/>
            <person name="Hall D.W."/>
            <person name="Schmitz R.J."/>
            <person name="Nelson D.R."/>
            <person name="Lewis S.M."/>
            <person name="Shigenobu S."/>
            <person name="Bybee S.M."/>
            <person name="Larracuente A.M."/>
            <person name="Oba Y."/>
            <person name="Weng J.K."/>
        </authorList>
    </citation>
    <scope>NUCLEOTIDE SEQUENCE [LARGE SCALE GENOMIC DNA]</scope>
    <source>
        <strain evidence="14">1611_PpyrPB1</strain>
        <tissue evidence="14">Whole body</tissue>
    </source>
</reference>
<feature type="coiled-coil region" evidence="8">
    <location>
        <begin position="353"/>
        <end position="380"/>
    </location>
</feature>
<evidence type="ECO:0000259" key="11">
    <source>
        <dbReference type="Pfam" id="PF07780"/>
    </source>
</evidence>
<feature type="binding site" evidence="8">
    <location>
        <position position="56"/>
    </location>
    <ligand>
        <name>S-adenosyl-L-methionine</name>
        <dbReference type="ChEBI" id="CHEBI:59789"/>
    </ligand>
</feature>
<dbReference type="Pfam" id="PF07780">
    <property type="entry name" value="Spb1_C"/>
    <property type="match status" value="1"/>
</dbReference>
<dbReference type="PANTHER" id="PTHR10920:SF13">
    <property type="entry name" value="PRE-RRNA 2'-O-RIBOSE RNA METHYLTRANSFERASE FTSJ3"/>
    <property type="match status" value="1"/>
</dbReference>
<feature type="domain" description="DUF3381" evidence="12">
    <location>
        <begin position="235"/>
        <end position="380"/>
    </location>
</feature>
<reference evidence="13" key="1">
    <citation type="journal article" date="2016" name="Sci. Rep.">
        <title>Molecular characterization of firefly nuptial gifts: a multi-omics approach sheds light on postcopulatory sexual selection.</title>
        <authorList>
            <person name="Al-Wathiqui N."/>
            <person name="Fallon T.R."/>
            <person name="South A."/>
            <person name="Weng J.K."/>
            <person name="Lewis S.M."/>
        </authorList>
    </citation>
    <scope>NUCLEOTIDE SEQUENCE</scope>
</reference>
<comment type="similarity">
    <text evidence="8">Belongs to the class I-like SAM-binding methyltransferase superfamily. RNA methyltransferase RlmE family. SPB1 subfamily.</text>
</comment>
<feature type="binding site" evidence="8">
    <location>
        <position position="76"/>
    </location>
    <ligand>
        <name>S-adenosyl-L-methionine</name>
        <dbReference type="ChEBI" id="CHEBI:59789"/>
    </ligand>
</feature>
<evidence type="ECO:0000256" key="7">
    <source>
        <dbReference type="ARBA" id="ARBA00023242"/>
    </source>
</evidence>
<comment type="subcellular location">
    <subcellularLocation>
        <location evidence="1 8">Nucleus</location>
        <location evidence="1 8">Nucleolus</location>
    </subcellularLocation>
</comment>
<dbReference type="PANTHER" id="PTHR10920">
    <property type="entry name" value="RIBOSOMAL RNA METHYLTRANSFERASE"/>
    <property type="match status" value="1"/>
</dbReference>
<dbReference type="GO" id="GO:0000463">
    <property type="term" value="P:maturation of LSU-rRNA from tricistronic rRNA transcript (SSU-rRNA, 5.8S rRNA, LSU-rRNA)"/>
    <property type="evidence" value="ECO:0007669"/>
    <property type="project" value="TreeGrafter"/>
</dbReference>
<evidence type="ECO:0000256" key="1">
    <source>
        <dbReference type="ARBA" id="ARBA00004604"/>
    </source>
</evidence>
<dbReference type="InterPro" id="IPR002877">
    <property type="entry name" value="RNA_MeTrfase_FtsJ_dom"/>
</dbReference>
<dbReference type="EC" id="2.1.1.-" evidence="8"/>
<dbReference type="InterPro" id="IPR012920">
    <property type="entry name" value="rRNA_MeTfrase_SPB1-like_C"/>
</dbReference>
<proteinExistence type="inferred from homology"/>
<dbReference type="InParanoid" id="A0A1Y1MEY5"/>
<protein>
    <recommendedName>
        <fullName evidence="8">Putative rRNA methyltransferase</fullName>
        <ecNumber evidence="8">2.1.1.-</ecNumber>
    </recommendedName>
    <alternativeName>
        <fullName evidence="8">2'-O-ribose RNA methyltransferase SPB1 homolog</fullName>
    </alternativeName>
</protein>
<dbReference type="GO" id="GO:0005730">
    <property type="term" value="C:nucleolus"/>
    <property type="evidence" value="ECO:0007669"/>
    <property type="project" value="UniProtKB-SubCell"/>
</dbReference>
<feature type="binding site" evidence="8">
    <location>
        <position position="92"/>
    </location>
    <ligand>
        <name>S-adenosyl-L-methionine</name>
        <dbReference type="ChEBI" id="CHEBI:59789"/>
    </ligand>
</feature>
<feature type="coiled-coil region" evidence="8">
    <location>
        <begin position="686"/>
        <end position="723"/>
    </location>
</feature>
<dbReference type="HAMAP" id="MF_03163">
    <property type="entry name" value="RNA_methyltr_E_SPB1"/>
    <property type="match status" value="1"/>
</dbReference>
<evidence type="ECO:0000256" key="2">
    <source>
        <dbReference type="ARBA" id="ARBA00022517"/>
    </source>
</evidence>
<feature type="active site" description="Proton acceptor" evidence="8">
    <location>
        <position position="157"/>
    </location>
</feature>
<feature type="compositionally biased region" description="Basic residues" evidence="9">
    <location>
        <begin position="781"/>
        <end position="804"/>
    </location>
</feature>
<evidence type="ECO:0000313" key="13">
    <source>
        <dbReference type="EMBL" id="JAV84389.1"/>
    </source>
</evidence>
<dbReference type="InterPro" id="IPR024576">
    <property type="entry name" value="rRNA_MeTfrase_Spb1_DUF3381"/>
</dbReference>
<organism evidence="13">
    <name type="scientific">Photinus pyralis</name>
    <name type="common">Common eastern firefly</name>
    <name type="synonym">Lampyris pyralis</name>
    <dbReference type="NCBI Taxonomy" id="7054"/>
    <lineage>
        <taxon>Eukaryota</taxon>
        <taxon>Metazoa</taxon>
        <taxon>Ecdysozoa</taxon>
        <taxon>Arthropoda</taxon>
        <taxon>Hexapoda</taxon>
        <taxon>Insecta</taxon>
        <taxon>Pterygota</taxon>
        <taxon>Neoptera</taxon>
        <taxon>Endopterygota</taxon>
        <taxon>Coleoptera</taxon>
        <taxon>Polyphaga</taxon>
        <taxon>Elateriformia</taxon>
        <taxon>Elateroidea</taxon>
        <taxon>Lampyridae</taxon>
        <taxon>Lampyrinae</taxon>
        <taxon>Photinus</taxon>
    </lineage>
</organism>
<evidence type="ECO:0000256" key="5">
    <source>
        <dbReference type="ARBA" id="ARBA00022679"/>
    </source>
</evidence>
<evidence type="ECO:0000256" key="8">
    <source>
        <dbReference type="HAMAP-Rule" id="MF_03163"/>
    </source>
</evidence>
<gene>
    <name evidence="14" type="ORF">PPYR_11501</name>
</gene>
<evidence type="ECO:0000259" key="12">
    <source>
        <dbReference type="Pfam" id="PF11861"/>
    </source>
</evidence>
<dbReference type="GO" id="GO:0000466">
    <property type="term" value="P:maturation of 5.8S rRNA from tricistronic rRNA transcript (SSU-rRNA, 5.8S rRNA, LSU-rRNA)"/>
    <property type="evidence" value="ECO:0007669"/>
    <property type="project" value="TreeGrafter"/>
</dbReference>
<keyword evidence="7 8" id="KW-0539">Nucleus</keyword>
<reference evidence="14" key="3">
    <citation type="submission" date="2019-08" db="EMBL/GenBank/DDBJ databases">
        <authorList>
            <consortium name="Photinus pyralis genome working group"/>
            <person name="Fallon T.R."/>
            <person name="Sander Lower S.E."/>
            <person name="Weng J.-K."/>
        </authorList>
    </citation>
    <scope>NUCLEOTIDE SEQUENCE</scope>
    <source>
        <strain evidence="14">1611_PpyrPB1</strain>
        <tissue evidence="14">Whole body</tissue>
    </source>
</reference>
<feature type="compositionally biased region" description="Basic and acidic residues" evidence="9">
    <location>
        <begin position="586"/>
        <end position="598"/>
    </location>
</feature>
<evidence type="ECO:0000256" key="9">
    <source>
        <dbReference type="SAM" id="MobiDB-lite"/>
    </source>
</evidence>
<feature type="compositionally biased region" description="Acidic residues" evidence="9">
    <location>
        <begin position="573"/>
        <end position="585"/>
    </location>
</feature>
<dbReference type="Proteomes" id="UP000327044">
    <property type="component" value="Unassembled WGS sequence"/>
</dbReference>
<feature type="domain" description="Ribosomal RNA methyltransferase FtsJ" evidence="10">
    <location>
        <begin position="24"/>
        <end position="198"/>
    </location>
</feature>
<feature type="region of interest" description="Disordered" evidence="9">
    <location>
        <begin position="449"/>
        <end position="507"/>
    </location>
</feature>
<dbReference type="OrthoDB" id="1287559at2759"/>
<dbReference type="FunCoup" id="A0A1Y1MEY5">
    <property type="interactions" value="1835"/>
</dbReference>
<dbReference type="FunFam" id="3.40.50.150:FF:000004">
    <property type="entry name" value="AdoMet-dependent rRNA methyltransferase SPB1"/>
    <property type="match status" value="1"/>
</dbReference>
<feature type="compositionally biased region" description="Acidic residues" evidence="9">
    <location>
        <begin position="482"/>
        <end position="497"/>
    </location>
</feature>
<keyword evidence="8" id="KW-0175">Coiled coil</keyword>
<keyword evidence="5 8" id="KW-0808">Transferase</keyword>
<dbReference type="GO" id="GO:0008650">
    <property type="term" value="F:rRNA (uridine-2'-O-)-methyltransferase activity"/>
    <property type="evidence" value="ECO:0007669"/>
    <property type="project" value="TreeGrafter"/>
</dbReference>
<name>A0A1Y1MEY5_PHOPY</name>
<dbReference type="InterPro" id="IPR050082">
    <property type="entry name" value="RNA_methyltr_RlmE"/>
</dbReference>
<feature type="region of interest" description="Disordered" evidence="9">
    <location>
        <begin position="566"/>
        <end position="609"/>
    </location>
</feature>
<sequence>MGKKTKIGKNRKDKFYHLAKETGFRSRAAFKLIQLNRKFGFLQKSRVCVDLCAAPGGWMQVAQQNMPVSSIIIGVDLYPIKPVPGCISLIEDITTEKCRLNLAKELQNWKADIVLNDGSPNLGKNWLHDAYQQSCLTLSAVKLATQFLRPGGWFVTKLFRSKDYNSIMWVFKQLFKRVRATKPQASRLESAEIFVVCEYYLAPDKIDSRFFDIKHVFEELENETKRELNVFHPEKKKKVRAEGYPANDYTLYHKVSVRDFILNPNGLEVLQTMTEIVVDDKEIANHEKTTNEIVECCKDIKVLGRKDLKRLLTWWKELHEEFTKVKNEDEVKPLIKDESHEVDELDEIDRQLADIQCEERKELKRKRKKVLKERQKLNERLNLKMVHKGDDGPVLEGDDTFSLKQITSDQQMSTIVDQNPDIIIEADQEVDKPLKRYTKYTKDQGHLSSKTFNYTESESELEMESDEEYEDDNNVDGLGLEQSDEDDQSNDEIEDDEAHPLITDLDENTKEVKRAQKAQLWFKRDVFKDLINDEEEDADLDLMVKRFKKEGVAVVGETDEDHTKKNIKVDTAYDSDDTSDSSSDYDVEKEMEQSEKKNVHNGTSHSVKQKLSEEELALGTMMINSAKTKRDLTDAAWNRYTFNDKNLPDWFVEDEKRHMQRPLPVPKELVDEYKNKLQEINTRPIKKVIEAKARKKKRALKKMERAKKKMEVLMENADIGDKEKARQLAQLYKKAKSTPKKEVKYVVSKKYMAAKKPRRPAGIKGPYKIVDPRMKKDTRGIMRKKSKEKKGPKGKGNKPRGKGK</sequence>
<evidence type="ECO:0000313" key="15">
    <source>
        <dbReference type="Proteomes" id="UP000327044"/>
    </source>
</evidence>
<dbReference type="SUPFAM" id="SSF53335">
    <property type="entry name" value="S-adenosyl-L-methionine-dependent methyltransferases"/>
    <property type="match status" value="1"/>
</dbReference>
<evidence type="ECO:0000256" key="3">
    <source>
        <dbReference type="ARBA" id="ARBA00022552"/>
    </source>
</evidence>
<evidence type="ECO:0000313" key="14">
    <source>
        <dbReference type="EMBL" id="KAB0794662.1"/>
    </source>
</evidence>
<dbReference type="HAMAP" id="MF_01547">
    <property type="entry name" value="RNA_methyltr_E"/>
    <property type="match status" value="1"/>
</dbReference>
<feature type="region of interest" description="Disordered" evidence="9">
    <location>
        <begin position="753"/>
        <end position="804"/>
    </location>
</feature>
<keyword evidence="2 8" id="KW-0690">Ribosome biogenesis</keyword>
<dbReference type="GO" id="GO:0030687">
    <property type="term" value="C:preribosome, large subunit precursor"/>
    <property type="evidence" value="ECO:0007669"/>
    <property type="project" value="TreeGrafter"/>
</dbReference>
<evidence type="ECO:0000256" key="4">
    <source>
        <dbReference type="ARBA" id="ARBA00022603"/>
    </source>
</evidence>
<accession>A0A1Y1MEY5</accession>
<comment type="function">
    <text evidence="8">Probable methyltransferase involved in the maturation of rRNA and in the biogenesis of ribosomal subunits.</text>
</comment>
<keyword evidence="4 8" id="KW-0489">Methyltransferase</keyword>
<dbReference type="Gene3D" id="3.40.50.150">
    <property type="entry name" value="Vaccinia Virus protein VP39"/>
    <property type="match status" value="1"/>
</dbReference>
<dbReference type="EMBL" id="GEZM01033160">
    <property type="protein sequence ID" value="JAV84389.1"/>
    <property type="molecule type" value="Transcribed_RNA"/>
</dbReference>
<dbReference type="Pfam" id="PF11861">
    <property type="entry name" value="DUF3381"/>
    <property type="match status" value="1"/>
</dbReference>